<dbReference type="InterPro" id="IPR044066">
    <property type="entry name" value="TRIAD_supradom"/>
</dbReference>
<dbReference type="GO" id="GO:0004842">
    <property type="term" value="F:ubiquitin-protein transferase activity"/>
    <property type="evidence" value="ECO:0007669"/>
    <property type="project" value="InterPro"/>
</dbReference>
<keyword evidence="4" id="KW-0863">Zinc-finger</keyword>
<organism evidence="9 10">
    <name type="scientific">Aureobasidium melanogenum</name>
    <name type="common">Aureobasidium pullulans var. melanogenum</name>
    <dbReference type="NCBI Taxonomy" id="46634"/>
    <lineage>
        <taxon>Eukaryota</taxon>
        <taxon>Fungi</taxon>
        <taxon>Dikarya</taxon>
        <taxon>Ascomycota</taxon>
        <taxon>Pezizomycotina</taxon>
        <taxon>Dothideomycetes</taxon>
        <taxon>Dothideomycetidae</taxon>
        <taxon>Dothideales</taxon>
        <taxon>Saccotheciaceae</taxon>
        <taxon>Aureobasidium</taxon>
    </lineage>
</organism>
<dbReference type="PROSITE" id="PS51873">
    <property type="entry name" value="TRIAD"/>
    <property type="match status" value="1"/>
</dbReference>
<proteinExistence type="predicted"/>
<keyword evidence="2" id="KW-0479">Metal-binding</keyword>
<dbReference type="Proteomes" id="UP000767238">
    <property type="component" value="Unassembled WGS sequence"/>
</dbReference>
<evidence type="ECO:0000256" key="4">
    <source>
        <dbReference type="ARBA" id="ARBA00022771"/>
    </source>
</evidence>
<evidence type="ECO:0000256" key="1">
    <source>
        <dbReference type="ARBA" id="ARBA00022679"/>
    </source>
</evidence>
<dbReference type="InterPro" id="IPR013083">
    <property type="entry name" value="Znf_RING/FYVE/PHD"/>
</dbReference>
<feature type="region of interest" description="Disordered" evidence="7">
    <location>
        <begin position="1"/>
        <end position="29"/>
    </location>
</feature>
<feature type="non-terminal residue" evidence="9">
    <location>
        <position position="1"/>
    </location>
</feature>
<evidence type="ECO:0000256" key="2">
    <source>
        <dbReference type="ARBA" id="ARBA00022723"/>
    </source>
</evidence>
<keyword evidence="3" id="KW-0677">Repeat</keyword>
<dbReference type="PROSITE" id="PS00518">
    <property type="entry name" value="ZF_RING_1"/>
    <property type="match status" value="1"/>
</dbReference>
<evidence type="ECO:0000313" key="10">
    <source>
        <dbReference type="Proteomes" id="UP000767238"/>
    </source>
</evidence>
<dbReference type="Gene3D" id="1.20.120.1750">
    <property type="match status" value="1"/>
</dbReference>
<name>A0A9P8GDU0_AURME</name>
<protein>
    <recommendedName>
        <fullName evidence="8">RING-type domain-containing protein</fullName>
    </recommendedName>
</protein>
<gene>
    <name evidence="9" type="ORF">KCV03_g6766</name>
</gene>
<evidence type="ECO:0000256" key="3">
    <source>
        <dbReference type="ARBA" id="ARBA00022737"/>
    </source>
</evidence>
<evidence type="ECO:0000313" key="9">
    <source>
        <dbReference type="EMBL" id="KAH0217964.1"/>
    </source>
</evidence>
<accession>A0A9P8GDU0</accession>
<comment type="caution">
    <text evidence="9">The sequence shown here is derived from an EMBL/GenBank/DDBJ whole genome shotgun (WGS) entry which is preliminary data.</text>
</comment>
<dbReference type="Gene3D" id="3.30.40.10">
    <property type="entry name" value="Zinc/RING finger domain, C3HC4 (zinc finger)"/>
    <property type="match status" value="1"/>
</dbReference>
<evidence type="ECO:0000256" key="5">
    <source>
        <dbReference type="ARBA" id="ARBA00022786"/>
    </source>
</evidence>
<reference evidence="9" key="2">
    <citation type="submission" date="2021-08" db="EMBL/GenBank/DDBJ databases">
        <authorList>
            <person name="Gostincar C."/>
            <person name="Sun X."/>
            <person name="Song Z."/>
            <person name="Gunde-Cimerman N."/>
        </authorList>
    </citation>
    <scope>NUCLEOTIDE SEQUENCE</scope>
    <source>
        <strain evidence="9">EXF-8016</strain>
    </source>
</reference>
<evidence type="ECO:0000259" key="8">
    <source>
        <dbReference type="PROSITE" id="PS51873"/>
    </source>
</evidence>
<dbReference type="InterPro" id="IPR017907">
    <property type="entry name" value="Znf_RING_CS"/>
</dbReference>
<reference evidence="9" key="1">
    <citation type="journal article" date="2021" name="J Fungi (Basel)">
        <title>Virulence traits and population genomics of the black yeast Aureobasidium melanogenum.</title>
        <authorList>
            <person name="Cernosa A."/>
            <person name="Sun X."/>
            <person name="Gostincar C."/>
            <person name="Fang C."/>
            <person name="Gunde-Cimerman N."/>
            <person name="Song Z."/>
        </authorList>
    </citation>
    <scope>NUCLEOTIDE SEQUENCE</scope>
    <source>
        <strain evidence="9">EXF-8016</strain>
    </source>
</reference>
<dbReference type="OrthoDB" id="10009520at2759"/>
<dbReference type="PANTHER" id="PTHR11685">
    <property type="entry name" value="RBR FAMILY RING FINGER AND IBR DOMAIN-CONTAINING"/>
    <property type="match status" value="1"/>
</dbReference>
<feature type="domain" description="RING-type" evidence="8">
    <location>
        <begin position="35"/>
        <end position="246"/>
    </location>
</feature>
<dbReference type="SUPFAM" id="SSF57850">
    <property type="entry name" value="RING/U-box"/>
    <property type="match status" value="2"/>
</dbReference>
<evidence type="ECO:0000256" key="6">
    <source>
        <dbReference type="ARBA" id="ARBA00022833"/>
    </source>
</evidence>
<evidence type="ECO:0000256" key="7">
    <source>
        <dbReference type="SAM" id="MobiDB-lite"/>
    </source>
</evidence>
<dbReference type="AlphaFoldDB" id="A0A9P8GDU0"/>
<keyword evidence="5" id="KW-0833">Ubl conjugation pathway</keyword>
<dbReference type="EMBL" id="JAHFYH010000052">
    <property type="protein sequence ID" value="KAH0217964.1"/>
    <property type="molecule type" value="Genomic_DNA"/>
</dbReference>
<feature type="compositionally biased region" description="Polar residues" evidence="7">
    <location>
        <begin position="17"/>
        <end position="29"/>
    </location>
</feature>
<sequence>MTGARPCEMVPDHDNSDPQQPLSGEMQSDYQQHNRSNQCDCCFETVNSKKTIQLPGCGHAYCADCLRVMYRMAINNEAHFPPSCCSGAINIDSVKHLLHRPQVKSFERCAAEYGTPELDRRYCADTRCSSFLGRANGGILRCSKCGKLTCDSCRDYAHPGACKEERGRDVYKLDADLERLAVAEGWQRCPSCSRLVALAEGCNHITSYLVAVASTNSAISVVPNGRPAPANNGKTLIYKNACVKKSKLRCLDDLSTQNTCTV</sequence>
<dbReference type="InterPro" id="IPR031127">
    <property type="entry name" value="E3_UB_ligase_RBR"/>
</dbReference>
<keyword evidence="1" id="KW-0808">Transferase</keyword>
<dbReference type="GO" id="GO:0016567">
    <property type="term" value="P:protein ubiquitination"/>
    <property type="evidence" value="ECO:0007669"/>
    <property type="project" value="InterPro"/>
</dbReference>
<dbReference type="GO" id="GO:0008270">
    <property type="term" value="F:zinc ion binding"/>
    <property type="evidence" value="ECO:0007669"/>
    <property type="project" value="UniProtKB-KW"/>
</dbReference>
<keyword evidence="6" id="KW-0862">Zinc</keyword>